<evidence type="ECO:0000256" key="1">
    <source>
        <dbReference type="SAM" id="MobiDB-lite"/>
    </source>
</evidence>
<sequence>MRRASIDATESEESQLEVDGSRSHGIAGGHTCDGGANCQHLKLYERDMQYLQQVHKQQMVTVSQLLWESQQQVQMLCDVLHTKDLNSPYNAGDVELAETVQAMLLAQEQAQMTEVAAAVDLEIHEVNMVSIAETF</sequence>
<protein>
    <submittedName>
        <fullName evidence="2">Uncharacterized protein</fullName>
    </submittedName>
</protein>
<proteinExistence type="predicted"/>
<keyword evidence="3" id="KW-1185">Reference proteome</keyword>
<dbReference type="EMBL" id="MU154540">
    <property type="protein sequence ID" value="KAF9497959.1"/>
    <property type="molecule type" value="Genomic_DNA"/>
</dbReference>
<reference evidence="2" key="1">
    <citation type="submission" date="2020-11" db="EMBL/GenBank/DDBJ databases">
        <authorList>
            <consortium name="DOE Joint Genome Institute"/>
            <person name="Ahrendt S."/>
            <person name="Riley R."/>
            <person name="Andreopoulos W."/>
            <person name="Labutti K."/>
            <person name="Pangilinan J."/>
            <person name="Ruiz-Duenas F.J."/>
            <person name="Barrasa J.M."/>
            <person name="Sanchez-Garcia M."/>
            <person name="Camarero S."/>
            <person name="Miyauchi S."/>
            <person name="Serrano A."/>
            <person name="Linde D."/>
            <person name="Babiker R."/>
            <person name="Drula E."/>
            <person name="Ayuso-Fernandez I."/>
            <person name="Pacheco R."/>
            <person name="Padilla G."/>
            <person name="Ferreira P."/>
            <person name="Barriuso J."/>
            <person name="Kellner H."/>
            <person name="Castanera R."/>
            <person name="Alfaro M."/>
            <person name="Ramirez L."/>
            <person name="Pisabarro A.G."/>
            <person name="Kuo A."/>
            <person name="Tritt A."/>
            <person name="Lipzen A."/>
            <person name="He G."/>
            <person name="Yan M."/>
            <person name="Ng V."/>
            <person name="Cullen D."/>
            <person name="Martin F."/>
            <person name="Rosso M.-N."/>
            <person name="Henrissat B."/>
            <person name="Hibbett D."/>
            <person name="Martinez A.T."/>
            <person name="Grigoriev I.V."/>
        </authorList>
    </citation>
    <scope>NUCLEOTIDE SEQUENCE</scope>
    <source>
        <strain evidence="2">ATCC 90797</strain>
    </source>
</reference>
<accession>A0A9P6A1N6</accession>
<evidence type="ECO:0000313" key="2">
    <source>
        <dbReference type="EMBL" id="KAF9497959.1"/>
    </source>
</evidence>
<gene>
    <name evidence="2" type="ORF">BDN71DRAFT_1429134</name>
</gene>
<dbReference type="OrthoDB" id="10404614at2759"/>
<organism evidence="2 3">
    <name type="scientific">Pleurotus eryngii</name>
    <name type="common">Boletus of the steppes</name>
    <dbReference type="NCBI Taxonomy" id="5323"/>
    <lineage>
        <taxon>Eukaryota</taxon>
        <taxon>Fungi</taxon>
        <taxon>Dikarya</taxon>
        <taxon>Basidiomycota</taxon>
        <taxon>Agaricomycotina</taxon>
        <taxon>Agaricomycetes</taxon>
        <taxon>Agaricomycetidae</taxon>
        <taxon>Agaricales</taxon>
        <taxon>Pleurotineae</taxon>
        <taxon>Pleurotaceae</taxon>
        <taxon>Pleurotus</taxon>
    </lineage>
</organism>
<comment type="caution">
    <text evidence="2">The sequence shown here is derived from an EMBL/GenBank/DDBJ whole genome shotgun (WGS) entry which is preliminary data.</text>
</comment>
<name>A0A9P6A1N6_PLEER</name>
<evidence type="ECO:0000313" key="3">
    <source>
        <dbReference type="Proteomes" id="UP000807025"/>
    </source>
</evidence>
<dbReference type="AlphaFoldDB" id="A0A9P6A1N6"/>
<feature type="region of interest" description="Disordered" evidence="1">
    <location>
        <begin position="1"/>
        <end position="22"/>
    </location>
</feature>
<dbReference type="Proteomes" id="UP000807025">
    <property type="component" value="Unassembled WGS sequence"/>
</dbReference>